<dbReference type="Pfam" id="PF00403">
    <property type="entry name" value="HMA"/>
    <property type="match status" value="1"/>
</dbReference>
<evidence type="ECO:0000313" key="4">
    <source>
        <dbReference type="EMBL" id="MBD0823586.1"/>
    </source>
</evidence>
<dbReference type="FunFam" id="3.30.70.100:FF:000001">
    <property type="entry name" value="ATPase copper transporting beta"/>
    <property type="match status" value="1"/>
</dbReference>
<evidence type="ECO:0000259" key="3">
    <source>
        <dbReference type="PROSITE" id="PS50846"/>
    </source>
</evidence>
<gene>
    <name evidence="4" type="ORF">ICJ85_06085</name>
</gene>
<sequence>MKNIFFIALLSLLAFNCKNKAEAEIKTIEVATTNTAQKLDPNAIYAKAEFTVEGMTCMMGCAKTIENKLAKMDGVKSAKVDFDKKLAMVEYNDAMVTPKNLTETVTLVSDTYKVSNMKTVEHFSIE</sequence>
<proteinExistence type="predicted"/>
<organism evidence="4 5">
    <name type="scientific">Aestuariibaculum marinum</name>
    <dbReference type="NCBI Taxonomy" id="2683592"/>
    <lineage>
        <taxon>Bacteria</taxon>
        <taxon>Pseudomonadati</taxon>
        <taxon>Bacteroidota</taxon>
        <taxon>Flavobacteriia</taxon>
        <taxon>Flavobacteriales</taxon>
        <taxon>Flavobacteriaceae</taxon>
    </lineage>
</organism>
<reference evidence="4 5" key="1">
    <citation type="journal article" date="2018" name="J. Microbiol.">
        <title>Aestuariibaculum marinum sp. nov., a marine bacterium isolated from seawater in South Korea.</title>
        <authorList>
            <person name="Choi J."/>
            <person name="Lee D."/>
            <person name="Jang J.H."/>
            <person name="Cha S."/>
            <person name="Seo T."/>
        </authorList>
    </citation>
    <scope>NUCLEOTIDE SEQUENCE [LARGE SCALE GENOMIC DNA]</scope>
    <source>
        <strain evidence="4 5">IP7</strain>
    </source>
</reference>
<dbReference type="RefSeq" id="WP_188222882.1">
    <property type="nucleotide sequence ID" value="NZ_JACVXD010000002.1"/>
</dbReference>
<evidence type="ECO:0000256" key="1">
    <source>
        <dbReference type="ARBA" id="ARBA00022723"/>
    </source>
</evidence>
<feature type="chain" id="PRO_5035148324" evidence="2">
    <location>
        <begin position="24"/>
        <end position="126"/>
    </location>
</feature>
<dbReference type="Gene3D" id="3.30.70.100">
    <property type="match status" value="1"/>
</dbReference>
<name>A0A8J6U8K7_9FLAO</name>
<comment type="caution">
    <text evidence="4">The sequence shown here is derived from an EMBL/GenBank/DDBJ whole genome shotgun (WGS) entry which is preliminary data.</text>
</comment>
<dbReference type="EMBL" id="JACVXD010000002">
    <property type="protein sequence ID" value="MBD0823586.1"/>
    <property type="molecule type" value="Genomic_DNA"/>
</dbReference>
<feature type="signal peptide" evidence="2">
    <location>
        <begin position="1"/>
        <end position="23"/>
    </location>
</feature>
<evidence type="ECO:0000256" key="2">
    <source>
        <dbReference type="SAM" id="SignalP"/>
    </source>
</evidence>
<dbReference type="PROSITE" id="PS50846">
    <property type="entry name" value="HMA_2"/>
    <property type="match status" value="1"/>
</dbReference>
<protein>
    <submittedName>
        <fullName evidence="4">Heavy-metal-associated domain-containing protein</fullName>
    </submittedName>
</protein>
<dbReference type="GO" id="GO:0046872">
    <property type="term" value="F:metal ion binding"/>
    <property type="evidence" value="ECO:0007669"/>
    <property type="project" value="UniProtKB-KW"/>
</dbReference>
<keyword evidence="2" id="KW-0732">Signal</keyword>
<dbReference type="InterPro" id="IPR006121">
    <property type="entry name" value="HMA_dom"/>
</dbReference>
<dbReference type="CDD" id="cd00371">
    <property type="entry name" value="HMA"/>
    <property type="match status" value="1"/>
</dbReference>
<dbReference type="Proteomes" id="UP000621516">
    <property type="component" value="Unassembled WGS sequence"/>
</dbReference>
<accession>A0A8J6U8K7</accession>
<keyword evidence="1" id="KW-0479">Metal-binding</keyword>
<dbReference type="SUPFAM" id="SSF55008">
    <property type="entry name" value="HMA, heavy metal-associated domain"/>
    <property type="match status" value="1"/>
</dbReference>
<evidence type="ECO:0000313" key="5">
    <source>
        <dbReference type="Proteomes" id="UP000621516"/>
    </source>
</evidence>
<feature type="domain" description="HMA" evidence="3">
    <location>
        <begin position="46"/>
        <end position="113"/>
    </location>
</feature>
<dbReference type="InterPro" id="IPR036163">
    <property type="entry name" value="HMA_dom_sf"/>
</dbReference>
<keyword evidence="5" id="KW-1185">Reference proteome</keyword>
<dbReference type="AlphaFoldDB" id="A0A8J6U8K7"/>